<evidence type="ECO:0000256" key="5">
    <source>
        <dbReference type="ARBA" id="ARBA00022946"/>
    </source>
</evidence>
<keyword evidence="7" id="KW-0275">Fatty acid biosynthesis</keyword>
<dbReference type="InterPro" id="IPR002864">
    <property type="entry name" value="Acyl-ACP_thioesterase_NHD"/>
</dbReference>
<dbReference type="Proteomes" id="UP000811899">
    <property type="component" value="Unassembled WGS sequence"/>
</dbReference>
<dbReference type="CDD" id="cd00586">
    <property type="entry name" value="4HBT"/>
    <property type="match status" value="1"/>
</dbReference>
<organism evidence="10 11">
    <name type="scientific">Geoanaerobacter pelophilus</name>
    <dbReference type="NCBI Taxonomy" id="60036"/>
    <lineage>
        <taxon>Bacteria</taxon>
        <taxon>Pseudomonadati</taxon>
        <taxon>Thermodesulfobacteriota</taxon>
        <taxon>Desulfuromonadia</taxon>
        <taxon>Geobacterales</taxon>
        <taxon>Geobacteraceae</taxon>
        <taxon>Geoanaerobacter</taxon>
    </lineage>
</organism>
<comment type="similarity">
    <text evidence="1">Belongs to the acyl-ACP thioesterase family.</text>
</comment>
<evidence type="ECO:0000256" key="6">
    <source>
        <dbReference type="ARBA" id="ARBA00023098"/>
    </source>
</evidence>
<keyword evidence="5" id="KW-0809">Transit peptide</keyword>
<dbReference type="EMBL" id="JAHCVJ010000005">
    <property type="protein sequence ID" value="MBT0665302.1"/>
    <property type="molecule type" value="Genomic_DNA"/>
</dbReference>
<evidence type="ECO:0000259" key="8">
    <source>
        <dbReference type="Pfam" id="PF01643"/>
    </source>
</evidence>
<evidence type="ECO:0000259" key="9">
    <source>
        <dbReference type="Pfam" id="PF20791"/>
    </source>
</evidence>
<evidence type="ECO:0000256" key="2">
    <source>
        <dbReference type="ARBA" id="ARBA00022516"/>
    </source>
</evidence>
<dbReference type="SUPFAM" id="SSF54637">
    <property type="entry name" value="Thioesterase/thiol ester dehydrase-isomerase"/>
    <property type="match status" value="2"/>
</dbReference>
<proteinExistence type="inferred from homology"/>
<dbReference type="PANTHER" id="PTHR31727:SF6">
    <property type="entry name" value="OLEOYL-ACYL CARRIER PROTEIN THIOESTERASE 1, CHLOROPLASTIC"/>
    <property type="match status" value="1"/>
</dbReference>
<sequence length="252" mass="28376">MMAPIFEKGFTVRSYEVDSKGRVRVTAILNYLQEVAGDHARLLGVAVRDLLPQGLTWVISRMHLKLFAEVSSREELLLRTWPSTRDARFTCREFELSTADGRLLGAATASFAVLDIATRRPVETSRLPAYPLVARRAIVDDFATIPRLAEPESELTFRVGREELDINNHLNNVVYAGWALETVPKTVAEQSRLADLEIVFRSEAFYGETVVARSSIMADAAHDTYLHQIVRAEDGLELARLISRWQPEVAEH</sequence>
<keyword evidence="11" id="KW-1185">Reference proteome</keyword>
<evidence type="ECO:0000256" key="4">
    <source>
        <dbReference type="ARBA" id="ARBA00022832"/>
    </source>
</evidence>
<evidence type="ECO:0000256" key="3">
    <source>
        <dbReference type="ARBA" id="ARBA00022801"/>
    </source>
</evidence>
<dbReference type="Pfam" id="PF20791">
    <property type="entry name" value="Acyl-ACP_TE_C"/>
    <property type="match status" value="1"/>
</dbReference>
<comment type="caution">
    <text evidence="10">The sequence shown here is derived from an EMBL/GenBank/DDBJ whole genome shotgun (WGS) entry which is preliminary data.</text>
</comment>
<keyword evidence="6" id="KW-0443">Lipid metabolism</keyword>
<dbReference type="InterPro" id="IPR049427">
    <property type="entry name" value="Acyl-ACP_TE_C"/>
</dbReference>
<dbReference type="InterPro" id="IPR029069">
    <property type="entry name" value="HotDog_dom_sf"/>
</dbReference>
<keyword evidence="3" id="KW-0378">Hydrolase</keyword>
<feature type="domain" description="Acyl-ACP thioesterase N-terminal hotdog" evidence="8">
    <location>
        <begin position="6"/>
        <end position="123"/>
    </location>
</feature>
<name>A0AAW4LBR2_9BACT</name>
<dbReference type="AlphaFoldDB" id="A0AAW4LBR2"/>
<keyword evidence="2" id="KW-0444">Lipid biosynthesis</keyword>
<dbReference type="GO" id="GO:0016297">
    <property type="term" value="F:fatty acyl-[ACP] hydrolase activity"/>
    <property type="evidence" value="ECO:0007669"/>
    <property type="project" value="InterPro"/>
</dbReference>
<dbReference type="GO" id="GO:0000036">
    <property type="term" value="F:acyl carrier activity"/>
    <property type="evidence" value="ECO:0007669"/>
    <property type="project" value="TreeGrafter"/>
</dbReference>
<gene>
    <name evidence="10" type="ORF">KI809_13430</name>
</gene>
<dbReference type="Pfam" id="PF01643">
    <property type="entry name" value="Acyl-ACP_TE"/>
    <property type="match status" value="1"/>
</dbReference>
<dbReference type="InterPro" id="IPR045023">
    <property type="entry name" value="FATA/B"/>
</dbReference>
<dbReference type="RefSeq" id="WP_214172073.1">
    <property type="nucleotide sequence ID" value="NZ_JAHCVJ010000005.1"/>
</dbReference>
<accession>A0AAW4LBR2</accession>
<evidence type="ECO:0000256" key="7">
    <source>
        <dbReference type="ARBA" id="ARBA00023160"/>
    </source>
</evidence>
<keyword evidence="4" id="KW-0276">Fatty acid metabolism</keyword>
<evidence type="ECO:0000313" key="11">
    <source>
        <dbReference type="Proteomes" id="UP000811899"/>
    </source>
</evidence>
<dbReference type="PANTHER" id="PTHR31727">
    <property type="entry name" value="OLEOYL-ACYL CARRIER PROTEIN THIOESTERASE 1, CHLOROPLASTIC"/>
    <property type="match status" value="1"/>
</dbReference>
<evidence type="ECO:0000256" key="1">
    <source>
        <dbReference type="ARBA" id="ARBA00006500"/>
    </source>
</evidence>
<dbReference type="Gene3D" id="3.10.129.10">
    <property type="entry name" value="Hotdog Thioesterase"/>
    <property type="match status" value="1"/>
</dbReference>
<reference evidence="10 11" key="1">
    <citation type="submission" date="2021-05" db="EMBL/GenBank/DDBJ databases">
        <title>The draft genome of Geobacter pelophilus DSM 12255.</title>
        <authorList>
            <person name="Xu Z."/>
            <person name="Masuda Y."/>
            <person name="Itoh H."/>
            <person name="Senoo K."/>
        </authorList>
    </citation>
    <scope>NUCLEOTIDE SEQUENCE [LARGE SCALE GENOMIC DNA]</scope>
    <source>
        <strain evidence="10 11">DSM 12255</strain>
    </source>
</reference>
<feature type="domain" description="Acyl-ACP thioesterase-like C-terminal" evidence="9">
    <location>
        <begin position="152"/>
        <end position="246"/>
    </location>
</feature>
<protein>
    <submittedName>
        <fullName evidence="10">Acyl-ACP thioesterase</fullName>
    </submittedName>
</protein>
<evidence type="ECO:0000313" key="10">
    <source>
        <dbReference type="EMBL" id="MBT0665302.1"/>
    </source>
</evidence>